<proteinExistence type="predicted"/>
<evidence type="ECO:0000313" key="1">
    <source>
        <dbReference type="EMBL" id="KRY20856.1"/>
    </source>
</evidence>
<reference evidence="1 2" key="1">
    <citation type="submission" date="2015-01" db="EMBL/GenBank/DDBJ databases">
        <title>Evolution of Trichinella species and genotypes.</title>
        <authorList>
            <person name="Korhonen P.K."/>
            <person name="Edoardo P."/>
            <person name="Giuseppe L.R."/>
            <person name="Gasser R.B."/>
        </authorList>
    </citation>
    <scope>NUCLEOTIDE SEQUENCE [LARGE SCALE GENOMIC DNA]</scope>
    <source>
        <strain evidence="1">ISS2496</strain>
    </source>
</reference>
<organism evidence="1 2">
    <name type="scientific">Trichinella patagoniensis</name>
    <dbReference type="NCBI Taxonomy" id="990121"/>
    <lineage>
        <taxon>Eukaryota</taxon>
        <taxon>Metazoa</taxon>
        <taxon>Ecdysozoa</taxon>
        <taxon>Nematoda</taxon>
        <taxon>Enoplea</taxon>
        <taxon>Dorylaimia</taxon>
        <taxon>Trichinellida</taxon>
        <taxon>Trichinellidae</taxon>
        <taxon>Trichinella</taxon>
    </lineage>
</organism>
<comment type="caution">
    <text evidence="1">The sequence shown here is derived from an EMBL/GenBank/DDBJ whole genome shotgun (WGS) entry which is preliminary data.</text>
</comment>
<sequence length="108" mass="12267">MIIINHRLIKPNVCGDKDFQAAKINWYEHLVMIVRGSIHFILPDIDFAMHNSLKSCGHVPACKLVKSGWTDQLIFLKSGVIASRFFLFPSFIPKFASAHNKQRDGNSK</sequence>
<keyword evidence="2" id="KW-1185">Reference proteome</keyword>
<protein>
    <submittedName>
        <fullName evidence="1">Uncharacterized protein</fullName>
    </submittedName>
</protein>
<name>A0A0V1A7S7_9BILA</name>
<dbReference type="Proteomes" id="UP000054783">
    <property type="component" value="Unassembled WGS sequence"/>
</dbReference>
<dbReference type="OrthoDB" id="10334504at2759"/>
<accession>A0A0V1A7S7</accession>
<evidence type="ECO:0000313" key="2">
    <source>
        <dbReference type="Proteomes" id="UP000054783"/>
    </source>
</evidence>
<dbReference type="EMBL" id="JYDQ01000021">
    <property type="protein sequence ID" value="KRY20856.1"/>
    <property type="molecule type" value="Genomic_DNA"/>
</dbReference>
<gene>
    <name evidence="1" type="ORF">T12_16624</name>
</gene>
<dbReference type="AlphaFoldDB" id="A0A0V1A7S7"/>